<protein>
    <recommendedName>
        <fullName evidence="2">histidine kinase</fullName>
        <ecNumber evidence="2">2.7.13.3</ecNumber>
    </recommendedName>
</protein>
<comment type="caution">
    <text evidence="12">The sequence shown here is derived from an EMBL/GenBank/DDBJ whole genome shotgun (WGS) entry which is preliminary data.</text>
</comment>
<dbReference type="PANTHER" id="PTHR24421">
    <property type="entry name" value="NITRATE/NITRITE SENSOR PROTEIN NARX-RELATED"/>
    <property type="match status" value="1"/>
</dbReference>
<keyword evidence="13" id="KW-1185">Reference proteome</keyword>
<sequence length="379" mass="40342">MPATSYPSKMGKRIPVWAFDLALAGALFAVSAFELVVVRPEGWQWALAINAVACALLAVRRRAPLVIGTAAPIVLLSTALVGEKVDDTSAPILILAVSIYTLARWRRDLRGLIGLAVIALGIFTGYRTSGPRVNDISDVFFVCALLIPPYVFGRVVRRLADQKALLEDREELVTREAVRAERDRIARELHDVIAHSVSAMVVQTAAAQDLVRTDPARAEGVLRDVADTGRRALAETGRLLHVIRDDGDELGLTPTPGLADLDALVAQFRDAGLDLELELDAELPSLPAGIDVSAYRIAEEALTNALRHGTGTVSLQVRSSGSGVAIRVTNPTADTRTSRGAGLGLRGMAERVSMLGGTLAHGTTDGRFELAATLPGDPS</sequence>
<keyword evidence="4" id="KW-0808">Transferase</keyword>
<keyword evidence="3" id="KW-0597">Phosphoprotein</keyword>
<dbReference type="GO" id="GO:0016301">
    <property type="term" value="F:kinase activity"/>
    <property type="evidence" value="ECO:0007669"/>
    <property type="project" value="UniProtKB-KW"/>
</dbReference>
<accession>A0ABP8JYK7</accession>
<dbReference type="EC" id="2.7.13.3" evidence="2"/>
<evidence type="ECO:0000259" key="11">
    <source>
        <dbReference type="Pfam" id="PF23539"/>
    </source>
</evidence>
<comment type="catalytic activity">
    <reaction evidence="1">
        <text>ATP + protein L-histidine = ADP + protein N-phospho-L-histidine.</text>
        <dbReference type="EC" id="2.7.13.3"/>
    </reaction>
</comment>
<dbReference type="InterPro" id="IPR050482">
    <property type="entry name" value="Sensor_HK_TwoCompSys"/>
</dbReference>
<evidence type="ECO:0000313" key="12">
    <source>
        <dbReference type="EMBL" id="GAA4397946.1"/>
    </source>
</evidence>
<evidence type="ECO:0000256" key="8">
    <source>
        <dbReference type="ARBA" id="ARBA00023012"/>
    </source>
</evidence>
<dbReference type="InterPro" id="IPR011712">
    <property type="entry name" value="Sig_transdc_His_kin_sub3_dim/P"/>
</dbReference>
<dbReference type="InterPro" id="IPR036890">
    <property type="entry name" value="HATPase_C_sf"/>
</dbReference>
<keyword evidence="9" id="KW-0472">Membrane</keyword>
<dbReference type="EMBL" id="BAABGM010000001">
    <property type="protein sequence ID" value="GAA4397946.1"/>
    <property type="molecule type" value="Genomic_DNA"/>
</dbReference>
<dbReference type="Pfam" id="PF23539">
    <property type="entry name" value="DUF7134"/>
    <property type="match status" value="1"/>
</dbReference>
<gene>
    <name evidence="12" type="ORF">GCM10023168_03500</name>
</gene>
<evidence type="ECO:0000256" key="4">
    <source>
        <dbReference type="ARBA" id="ARBA00022679"/>
    </source>
</evidence>
<dbReference type="Gene3D" id="1.20.5.1930">
    <property type="match status" value="1"/>
</dbReference>
<reference evidence="13" key="1">
    <citation type="journal article" date="2019" name="Int. J. Syst. Evol. Microbiol.">
        <title>The Global Catalogue of Microorganisms (GCM) 10K type strain sequencing project: providing services to taxonomists for standard genome sequencing and annotation.</title>
        <authorList>
            <consortium name="The Broad Institute Genomics Platform"/>
            <consortium name="The Broad Institute Genome Sequencing Center for Infectious Disease"/>
            <person name="Wu L."/>
            <person name="Ma J."/>
        </authorList>
    </citation>
    <scope>NUCLEOTIDE SEQUENCE [LARGE SCALE GENOMIC DNA]</scope>
    <source>
        <strain evidence="13">JCM 17809</strain>
    </source>
</reference>
<evidence type="ECO:0000256" key="2">
    <source>
        <dbReference type="ARBA" id="ARBA00012438"/>
    </source>
</evidence>
<proteinExistence type="predicted"/>
<evidence type="ECO:0000256" key="5">
    <source>
        <dbReference type="ARBA" id="ARBA00022741"/>
    </source>
</evidence>
<dbReference type="InterPro" id="IPR055558">
    <property type="entry name" value="DUF7134"/>
</dbReference>
<evidence type="ECO:0000256" key="1">
    <source>
        <dbReference type="ARBA" id="ARBA00000085"/>
    </source>
</evidence>
<dbReference type="Gene3D" id="3.30.565.10">
    <property type="entry name" value="Histidine kinase-like ATPase, C-terminal domain"/>
    <property type="match status" value="1"/>
</dbReference>
<keyword evidence="8" id="KW-0902">Two-component regulatory system</keyword>
<dbReference type="PANTHER" id="PTHR24421:SF10">
    <property type="entry name" value="NITRATE_NITRITE SENSOR PROTEIN NARQ"/>
    <property type="match status" value="1"/>
</dbReference>
<dbReference type="Pfam" id="PF07730">
    <property type="entry name" value="HisKA_3"/>
    <property type="match status" value="1"/>
</dbReference>
<feature type="domain" description="Signal transduction histidine kinase subgroup 3 dimerisation and phosphoacceptor" evidence="10">
    <location>
        <begin position="181"/>
        <end position="246"/>
    </location>
</feature>
<dbReference type="SUPFAM" id="SSF55874">
    <property type="entry name" value="ATPase domain of HSP90 chaperone/DNA topoisomerase II/histidine kinase"/>
    <property type="match status" value="1"/>
</dbReference>
<feature type="transmembrane region" description="Helical" evidence="9">
    <location>
        <begin position="112"/>
        <end position="130"/>
    </location>
</feature>
<evidence type="ECO:0000256" key="3">
    <source>
        <dbReference type="ARBA" id="ARBA00022553"/>
    </source>
</evidence>
<evidence type="ECO:0000313" key="13">
    <source>
        <dbReference type="Proteomes" id="UP001500945"/>
    </source>
</evidence>
<feature type="transmembrane region" description="Helical" evidence="9">
    <location>
        <begin position="136"/>
        <end position="153"/>
    </location>
</feature>
<keyword evidence="9" id="KW-1133">Transmembrane helix</keyword>
<feature type="transmembrane region" description="Helical" evidence="9">
    <location>
        <begin position="42"/>
        <end position="58"/>
    </location>
</feature>
<keyword evidence="9" id="KW-0812">Transmembrane</keyword>
<organism evidence="12 13">
    <name type="scientific">Fodinibacter luteus</name>
    <dbReference type="NCBI Taxonomy" id="552064"/>
    <lineage>
        <taxon>Bacteria</taxon>
        <taxon>Bacillati</taxon>
        <taxon>Actinomycetota</taxon>
        <taxon>Actinomycetes</taxon>
        <taxon>Micrococcales</taxon>
        <taxon>Intrasporangiaceae</taxon>
        <taxon>Fodinibacter (ex Wang et al. 2009)</taxon>
    </lineage>
</organism>
<evidence type="ECO:0000256" key="6">
    <source>
        <dbReference type="ARBA" id="ARBA00022777"/>
    </source>
</evidence>
<keyword evidence="6 12" id="KW-0418">Kinase</keyword>
<dbReference type="Proteomes" id="UP001500945">
    <property type="component" value="Unassembled WGS sequence"/>
</dbReference>
<feature type="domain" description="DUF7134" evidence="11">
    <location>
        <begin position="17"/>
        <end position="157"/>
    </location>
</feature>
<evidence type="ECO:0000256" key="9">
    <source>
        <dbReference type="SAM" id="Phobius"/>
    </source>
</evidence>
<name>A0ABP8JYK7_9MICO</name>
<dbReference type="CDD" id="cd16917">
    <property type="entry name" value="HATPase_UhpB-NarQ-NarX-like"/>
    <property type="match status" value="1"/>
</dbReference>
<evidence type="ECO:0000256" key="7">
    <source>
        <dbReference type="ARBA" id="ARBA00022840"/>
    </source>
</evidence>
<keyword evidence="5" id="KW-0547">Nucleotide-binding</keyword>
<keyword evidence="7" id="KW-0067">ATP-binding</keyword>
<evidence type="ECO:0000259" key="10">
    <source>
        <dbReference type="Pfam" id="PF07730"/>
    </source>
</evidence>